<evidence type="ECO:0000256" key="2">
    <source>
        <dbReference type="PROSITE-ProRule" id="PRU00023"/>
    </source>
</evidence>
<dbReference type="PROSITE" id="PS50297">
    <property type="entry name" value="ANK_REP_REGION"/>
    <property type="match status" value="1"/>
</dbReference>
<dbReference type="SMART" id="SM00248">
    <property type="entry name" value="ANK"/>
    <property type="match status" value="4"/>
</dbReference>
<dbReference type="AlphaFoldDB" id="A0A6A6SB25"/>
<dbReference type="Gene3D" id="1.25.40.20">
    <property type="entry name" value="Ankyrin repeat-containing domain"/>
    <property type="match status" value="1"/>
</dbReference>
<evidence type="ECO:0000256" key="1">
    <source>
        <dbReference type="ARBA" id="ARBA00022737"/>
    </source>
</evidence>
<evidence type="ECO:0000313" key="4">
    <source>
        <dbReference type="EMBL" id="KAF2644041.1"/>
    </source>
</evidence>
<sequence>MMLLEHPKVDLTLGDTDVLDIAREYGYDAIHSMIVAEHDYTGGWICALATEYLAAQELLDEEYNRPDSIAPRKNNDYTLGRIGDHNVVVAVLPEGEYGVASAGTVVRDLLSSFLNVRIGMMVGIGGGAPSKKNDIRLGDFVVGLPGNGKGGILHYDFGVSLQEQKFRNTGFLDQTPIILRTVVTGIKPQYTRKGADLHQKVEEVLRKTPRLREDFGRPDQTSDRLFRSDFVHLEDKDVTCESVCLRQPLDLLVRHDRTAFEDNPKVHYGLIAWANNFMNYFPCLLVRGICDYSDTLTAAAYAKDVICRLLIGKVQAEAKAVNVLQKDLREVLNAGQNTNTTCKKLQQWKEKRGSFMWLSGLSGCGKSVLSATIIEKLGEGLTCSPLLCFDFDFNDDRKQSLNDLLHIGVYVKERLRSDDSFRRWKKRPEILDEIQDALTKKVDCMFRWAACQIDILKDCPDPLSLGRALASLLKDFYSMYNRIINEIPEHIRPNAIKMLQFMTYSKRSWTRPELVDIVATDVDTDPSFPPSYRMPDPTEITRYCPSLVKTIILRYSIVHNGRQIPNVLNVPNEHTRPQLAHASVKEYLTSDQLDARLRASFSKVNAYASISTTCINYLISIADLEIRTVNLRLYPLAYYSATQWWRHAHLAEEHNPKLQALIQHFVLDCKDARAFTCCIYYPSSSRFSWSSPQQPGHHARIDKTRHLELLGIEKVDTPLHFASFAGLSKTISYLLSEKHDINLQRGLFNTALQAAAFQGHAACVNFLIDRGADVNIFGEEYYNALEAAVAGGHTHVIQLLLSANARMHTERFALKVALLNGYMDIVQLILDNDASIENPMSPVLDWSFYPRDLQLLLSNGAGVNGSGKKHGITAL</sequence>
<dbReference type="Pfam" id="PF12796">
    <property type="entry name" value="Ank_2"/>
    <property type="match status" value="1"/>
</dbReference>
<dbReference type="PANTHER" id="PTHR46082:SF11">
    <property type="entry name" value="AAA+ ATPASE DOMAIN-CONTAINING PROTEIN-RELATED"/>
    <property type="match status" value="1"/>
</dbReference>
<gene>
    <name evidence="4" type="ORF">P280DRAFT_496496</name>
</gene>
<dbReference type="SUPFAM" id="SSF48403">
    <property type="entry name" value="Ankyrin repeat"/>
    <property type="match status" value="1"/>
</dbReference>
<evidence type="ECO:0000259" key="3">
    <source>
        <dbReference type="Pfam" id="PF24883"/>
    </source>
</evidence>
<organism evidence="4 5">
    <name type="scientific">Massarina eburnea CBS 473.64</name>
    <dbReference type="NCBI Taxonomy" id="1395130"/>
    <lineage>
        <taxon>Eukaryota</taxon>
        <taxon>Fungi</taxon>
        <taxon>Dikarya</taxon>
        <taxon>Ascomycota</taxon>
        <taxon>Pezizomycotina</taxon>
        <taxon>Dothideomycetes</taxon>
        <taxon>Pleosporomycetidae</taxon>
        <taxon>Pleosporales</taxon>
        <taxon>Massarineae</taxon>
        <taxon>Massarinaceae</taxon>
        <taxon>Massarina</taxon>
    </lineage>
</organism>
<dbReference type="InterPro" id="IPR053137">
    <property type="entry name" value="NLR-like"/>
</dbReference>
<dbReference type="OrthoDB" id="1577640at2759"/>
<dbReference type="InterPro" id="IPR056884">
    <property type="entry name" value="NPHP3-like_N"/>
</dbReference>
<dbReference type="Pfam" id="PF24883">
    <property type="entry name" value="NPHP3_N"/>
    <property type="match status" value="1"/>
</dbReference>
<dbReference type="GO" id="GO:0003824">
    <property type="term" value="F:catalytic activity"/>
    <property type="evidence" value="ECO:0007669"/>
    <property type="project" value="InterPro"/>
</dbReference>
<keyword evidence="2" id="KW-0040">ANK repeat</keyword>
<dbReference type="SUPFAM" id="SSF53167">
    <property type="entry name" value="Purine and uridine phosphorylases"/>
    <property type="match status" value="1"/>
</dbReference>
<keyword evidence="1" id="KW-0677">Repeat</keyword>
<feature type="domain" description="Nephrocystin 3-like N-terminal" evidence="3">
    <location>
        <begin position="343"/>
        <end position="406"/>
    </location>
</feature>
<evidence type="ECO:0000313" key="5">
    <source>
        <dbReference type="Proteomes" id="UP000799753"/>
    </source>
</evidence>
<feature type="repeat" description="ANK" evidence="2">
    <location>
        <begin position="747"/>
        <end position="779"/>
    </location>
</feature>
<name>A0A6A6SB25_9PLEO</name>
<proteinExistence type="predicted"/>
<dbReference type="Proteomes" id="UP000799753">
    <property type="component" value="Unassembled WGS sequence"/>
</dbReference>
<keyword evidence="5" id="KW-1185">Reference proteome</keyword>
<dbReference type="EMBL" id="MU006779">
    <property type="protein sequence ID" value="KAF2644041.1"/>
    <property type="molecule type" value="Genomic_DNA"/>
</dbReference>
<dbReference type="InterPro" id="IPR036770">
    <property type="entry name" value="Ankyrin_rpt-contain_sf"/>
</dbReference>
<dbReference type="InterPro" id="IPR035994">
    <property type="entry name" value="Nucleoside_phosphorylase_sf"/>
</dbReference>
<dbReference type="InterPro" id="IPR002110">
    <property type="entry name" value="Ankyrin_rpt"/>
</dbReference>
<dbReference type="GO" id="GO:0009116">
    <property type="term" value="P:nucleoside metabolic process"/>
    <property type="evidence" value="ECO:0007669"/>
    <property type="project" value="InterPro"/>
</dbReference>
<dbReference type="PROSITE" id="PS50088">
    <property type="entry name" value="ANK_REPEAT"/>
    <property type="match status" value="1"/>
</dbReference>
<dbReference type="Gene3D" id="3.40.50.1580">
    <property type="entry name" value="Nucleoside phosphorylase domain"/>
    <property type="match status" value="1"/>
</dbReference>
<reference evidence="4" key="1">
    <citation type="journal article" date="2020" name="Stud. Mycol.">
        <title>101 Dothideomycetes genomes: a test case for predicting lifestyles and emergence of pathogens.</title>
        <authorList>
            <person name="Haridas S."/>
            <person name="Albert R."/>
            <person name="Binder M."/>
            <person name="Bloem J."/>
            <person name="Labutti K."/>
            <person name="Salamov A."/>
            <person name="Andreopoulos B."/>
            <person name="Baker S."/>
            <person name="Barry K."/>
            <person name="Bills G."/>
            <person name="Bluhm B."/>
            <person name="Cannon C."/>
            <person name="Castanera R."/>
            <person name="Culley D."/>
            <person name="Daum C."/>
            <person name="Ezra D."/>
            <person name="Gonzalez J."/>
            <person name="Henrissat B."/>
            <person name="Kuo A."/>
            <person name="Liang C."/>
            <person name="Lipzen A."/>
            <person name="Lutzoni F."/>
            <person name="Magnuson J."/>
            <person name="Mondo S."/>
            <person name="Nolan M."/>
            <person name="Ohm R."/>
            <person name="Pangilinan J."/>
            <person name="Park H.-J."/>
            <person name="Ramirez L."/>
            <person name="Alfaro M."/>
            <person name="Sun H."/>
            <person name="Tritt A."/>
            <person name="Yoshinaga Y."/>
            <person name="Zwiers L.-H."/>
            <person name="Turgeon B."/>
            <person name="Goodwin S."/>
            <person name="Spatafora J."/>
            <person name="Crous P."/>
            <person name="Grigoriev I."/>
        </authorList>
    </citation>
    <scope>NUCLEOTIDE SEQUENCE</scope>
    <source>
        <strain evidence="4">CBS 473.64</strain>
    </source>
</reference>
<dbReference type="PANTHER" id="PTHR46082">
    <property type="entry name" value="ATP/GTP-BINDING PROTEIN-RELATED"/>
    <property type="match status" value="1"/>
</dbReference>
<accession>A0A6A6SB25</accession>
<protein>
    <recommendedName>
        <fullName evidence="3">Nephrocystin 3-like N-terminal domain-containing protein</fullName>
    </recommendedName>
</protein>